<organism evidence="2 3">
    <name type="scientific">Ficus carica</name>
    <name type="common">Common fig</name>
    <dbReference type="NCBI Taxonomy" id="3494"/>
    <lineage>
        <taxon>Eukaryota</taxon>
        <taxon>Viridiplantae</taxon>
        <taxon>Streptophyta</taxon>
        <taxon>Embryophyta</taxon>
        <taxon>Tracheophyta</taxon>
        <taxon>Spermatophyta</taxon>
        <taxon>Magnoliopsida</taxon>
        <taxon>eudicotyledons</taxon>
        <taxon>Gunneridae</taxon>
        <taxon>Pentapetalae</taxon>
        <taxon>rosids</taxon>
        <taxon>fabids</taxon>
        <taxon>Rosales</taxon>
        <taxon>Moraceae</taxon>
        <taxon>Ficeae</taxon>
        <taxon>Ficus</taxon>
    </lineage>
</organism>
<dbReference type="AlphaFoldDB" id="A0AA88D134"/>
<feature type="region of interest" description="Disordered" evidence="1">
    <location>
        <begin position="1"/>
        <end position="50"/>
    </location>
</feature>
<feature type="compositionally biased region" description="Gly residues" evidence="1">
    <location>
        <begin position="13"/>
        <end position="22"/>
    </location>
</feature>
<sequence>MASDSGSYATCGDGDGGAGGACAGEDEREEAKDERKGPESSFIEGRARLL</sequence>
<proteinExistence type="predicted"/>
<evidence type="ECO:0000313" key="2">
    <source>
        <dbReference type="EMBL" id="GMN38441.1"/>
    </source>
</evidence>
<evidence type="ECO:0000256" key="1">
    <source>
        <dbReference type="SAM" id="MobiDB-lite"/>
    </source>
</evidence>
<name>A0AA88D134_FICCA</name>
<dbReference type="Gramene" id="FCD_00025803-RA">
    <property type="protein sequence ID" value="FCD_00025803-RA:cds"/>
    <property type="gene ID" value="FCD_00025803"/>
</dbReference>
<dbReference type="Proteomes" id="UP001187192">
    <property type="component" value="Unassembled WGS sequence"/>
</dbReference>
<feature type="compositionally biased region" description="Basic and acidic residues" evidence="1">
    <location>
        <begin position="29"/>
        <end position="38"/>
    </location>
</feature>
<dbReference type="EMBL" id="BTGU01000008">
    <property type="protein sequence ID" value="GMN38441.1"/>
    <property type="molecule type" value="Genomic_DNA"/>
</dbReference>
<protein>
    <submittedName>
        <fullName evidence="2">Uncharacterized protein</fullName>
    </submittedName>
</protein>
<evidence type="ECO:0000313" key="3">
    <source>
        <dbReference type="Proteomes" id="UP001187192"/>
    </source>
</evidence>
<gene>
    <name evidence="2" type="ORF">TIFTF001_007686</name>
</gene>
<reference evidence="2" key="1">
    <citation type="submission" date="2023-07" db="EMBL/GenBank/DDBJ databases">
        <title>draft genome sequence of fig (Ficus carica).</title>
        <authorList>
            <person name="Takahashi T."/>
            <person name="Nishimura K."/>
        </authorList>
    </citation>
    <scope>NUCLEOTIDE SEQUENCE</scope>
</reference>
<comment type="caution">
    <text evidence="2">The sequence shown here is derived from an EMBL/GenBank/DDBJ whole genome shotgun (WGS) entry which is preliminary data.</text>
</comment>
<keyword evidence="3" id="KW-1185">Reference proteome</keyword>
<accession>A0AA88D134</accession>